<dbReference type="AlphaFoldDB" id="A0A9W6N2Y1"/>
<evidence type="ECO:0000256" key="4">
    <source>
        <dbReference type="PROSITE-ProRule" id="PRU00169"/>
    </source>
</evidence>
<feature type="modified residue" description="4-aspartylphosphate" evidence="4">
    <location>
        <position position="64"/>
    </location>
</feature>
<dbReference type="GO" id="GO:0000160">
    <property type="term" value="P:phosphorelay signal transduction system"/>
    <property type="evidence" value="ECO:0007669"/>
    <property type="project" value="InterPro"/>
</dbReference>
<evidence type="ECO:0000313" key="6">
    <source>
        <dbReference type="EMBL" id="GLK75686.1"/>
    </source>
</evidence>
<reference evidence="6" key="2">
    <citation type="submission" date="2023-01" db="EMBL/GenBank/DDBJ databases">
        <authorList>
            <person name="Sun Q."/>
            <person name="Evtushenko L."/>
        </authorList>
    </citation>
    <scope>NUCLEOTIDE SEQUENCE</scope>
    <source>
        <strain evidence="6">VKM B-2555</strain>
    </source>
</reference>
<keyword evidence="3" id="KW-0804">Transcription</keyword>
<reference evidence="6" key="1">
    <citation type="journal article" date="2014" name="Int. J. Syst. Evol. Microbiol.">
        <title>Complete genome sequence of Corynebacterium casei LMG S-19264T (=DSM 44701T), isolated from a smear-ripened cheese.</title>
        <authorList>
            <consortium name="US DOE Joint Genome Institute (JGI-PGF)"/>
            <person name="Walter F."/>
            <person name="Albersmeier A."/>
            <person name="Kalinowski J."/>
            <person name="Ruckert C."/>
        </authorList>
    </citation>
    <scope>NUCLEOTIDE SEQUENCE</scope>
    <source>
        <strain evidence="6">VKM B-2555</strain>
    </source>
</reference>
<keyword evidence="1 4" id="KW-0597">Phosphoprotein</keyword>
<gene>
    <name evidence="6" type="ORF">GCM10008171_09400</name>
</gene>
<keyword evidence="7" id="KW-1185">Reference proteome</keyword>
<accession>A0A9W6N2Y1</accession>
<dbReference type="PROSITE" id="PS50110">
    <property type="entry name" value="RESPONSE_REGULATORY"/>
    <property type="match status" value="1"/>
</dbReference>
<evidence type="ECO:0000256" key="3">
    <source>
        <dbReference type="ARBA" id="ARBA00023163"/>
    </source>
</evidence>
<protein>
    <submittedName>
        <fullName evidence="6">Response regulator</fullName>
    </submittedName>
</protein>
<dbReference type="SUPFAM" id="SSF52172">
    <property type="entry name" value="CheY-like"/>
    <property type="match status" value="1"/>
</dbReference>
<proteinExistence type="predicted"/>
<keyword evidence="2" id="KW-0805">Transcription regulation</keyword>
<comment type="caution">
    <text evidence="6">The sequence shown here is derived from an EMBL/GenBank/DDBJ whole genome shotgun (WGS) entry which is preliminary data.</text>
</comment>
<dbReference type="Pfam" id="PF00072">
    <property type="entry name" value="Response_reg"/>
    <property type="match status" value="1"/>
</dbReference>
<dbReference type="InterPro" id="IPR001789">
    <property type="entry name" value="Sig_transdc_resp-reg_receiver"/>
</dbReference>
<evidence type="ECO:0000259" key="5">
    <source>
        <dbReference type="PROSITE" id="PS50110"/>
    </source>
</evidence>
<dbReference type="EMBL" id="BSFK01000005">
    <property type="protein sequence ID" value="GLK75686.1"/>
    <property type="molecule type" value="Genomic_DNA"/>
</dbReference>
<dbReference type="Proteomes" id="UP001143364">
    <property type="component" value="Unassembled WGS sequence"/>
</dbReference>
<sequence>MLSADLDRSDMALRVLYVDDDDDIRDVVKIALSLDLDISALFLPSGRSALEAVVDFRPHIILLDVMMPAMDGPTTFAHLRQREDGASTPVVFVTARTQEREVERLLALGAVGVIAKPFDPMTLAAQVRAFMPGAA</sequence>
<dbReference type="PANTHER" id="PTHR44591">
    <property type="entry name" value="STRESS RESPONSE REGULATOR PROTEIN 1"/>
    <property type="match status" value="1"/>
</dbReference>
<feature type="domain" description="Response regulatory" evidence="5">
    <location>
        <begin position="14"/>
        <end position="131"/>
    </location>
</feature>
<dbReference type="InterPro" id="IPR011006">
    <property type="entry name" value="CheY-like_superfamily"/>
</dbReference>
<dbReference type="Gene3D" id="3.40.50.2300">
    <property type="match status" value="1"/>
</dbReference>
<evidence type="ECO:0000256" key="2">
    <source>
        <dbReference type="ARBA" id="ARBA00023015"/>
    </source>
</evidence>
<evidence type="ECO:0000256" key="1">
    <source>
        <dbReference type="ARBA" id="ARBA00022553"/>
    </source>
</evidence>
<organism evidence="6 7">
    <name type="scientific">Methylopila jiangsuensis</name>
    <dbReference type="NCBI Taxonomy" id="586230"/>
    <lineage>
        <taxon>Bacteria</taxon>
        <taxon>Pseudomonadati</taxon>
        <taxon>Pseudomonadota</taxon>
        <taxon>Alphaproteobacteria</taxon>
        <taxon>Hyphomicrobiales</taxon>
        <taxon>Methylopilaceae</taxon>
        <taxon>Methylopila</taxon>
    </lineage>
</organism>
<dbReference type="InterPro" id="IPR050595">
    <property type="entry name" value="Bact_response_regulator"/>
</dbReference>
<name>A0A9W6N2Y1_9HYPH</name>
<evidence type="ECO:0000313" key="7">
    <source>
        <dbReference type="Proteomes" id="UP001143364"/>
    </source>
</evidence>
<dbReference type="PANTHER" id="PTHR44591:SF3">
    <property type="entry name" value="RESPONSE REGULATORY DOMAIN-CONTAINING PROTEIN"/>
    <property type="match status" value="1"/>
</dbReference>
<dbReference type="SMART" id="SM00448">
    <property type="entry name" value="REC"/>
    <property type="match status" value="1"/>
</dbReference>